<name>A0A852RJV3_9ACTN</name>
<keyword evidence="4 6" id="KW-1133">Transmembrane helix</keyword>
<protein>
    <recommendedName>
        <fullName evidence="7">PDGLE domain-containing protein</fullName>
    </recommendedName>
</protein>
<evidence type="ECO:0000259" key="7">
    <source>
        <dbReference type="Pfam" id="PF13190"/>
    </source>
</evidence>
<feature type="transmembrane region" description="Helical" evidence="6">
    <location>
        <begin position="74"/>
        <end position="95"/>
    </location>
</feature>
<proteinExistence type="predicted"/>
<keyword evidence="9" id="KW-1185">Reference proteome</keyword>
<evidence type="ECO:0000256" key="4">
    <source>
        <dbReference type="ARBA" id="ARBA00022989"/>
    </source>
</evidence>
<dbReference type="RefSeq" id="WP_179727080.1">
    <property type="nucleotide sequence ID" value="NZ_BAABEF010000001.1"/>
</dbReference>
<dbReference type="InterPro" id="IPR025937">
    <property type="entry name" value="PDGLE_dom"/>
</dbReference>
<feature type="domain" description="PDGLE" evidence="7">
    <location>
        <begin position="7"/>
        <end position="97"/>
    </location>
</feature>
<keyword evidence="5 6" id="KW-0472">Membrane</keyword>
<organism evidence="8 9">
    <name type="scientific">Nocardioides kongjuensis</name>
    <dbReference type="NCBI Taxonomy" id="349522"/>
    <lineage>
        <taxon>Bacteria</taxon>
        <taxon>Bacillati</taxon>
        <taxon>Actinomycetota</taxon>
        <taxon>Actinomycetes</taxon>
        <taxon>Propionibacteriales</taxon>
        <taxon>Nocardioidaceae</taxon>
        <taxon>Nocardioides</taxon>
    </lineage>
</organism>
<keyword evidence="3 6" id="KW-0812">Transmembrane</keyword>
<evidence type="ECO:0000256" key="2">
    <source>
        <dbReference type="ARBA" id="ARBA00022475"/>
    </source>
</evidence>
<evidence type="ECO:0000313" key="8">
    <source>
        <dbReference type="EMBL" id="NYD30889.1"/>
    </source>
</evidence>
<evidence type="ECO:0000313" key="9">
    <source>
        <dbReference type="Proteomes" id="UP000582231"/>
    </source>
</evidence>
<evidence type="ECO:0000256" key="6">
    <source>
        <dbReference type="SAM" id="Phobius"/>
    </source>
</evidence>
<evidence type="ECO:0000256" key="1">
    <source>
        <dbReference type="ARBA" id="ARBA00004236"/>
    </source>
</evidence>
<comment type="caution">
    <text evidence="8">The sequence shown here is derived from an EMBL/GenBank/DDBJ whole genome shotgun (WGS) entry which is preliminary data.</text>
</comment>
<gene>
    <name evidence="8" type="ORF">BJ958_002435</name>
</gene>
<dbReference type="Pfam" id="PF13190">
    <property type="entry name" value="PDGLE"/>
    <property type="match status" value="1"/>
</dbReference>
<keyword evidence="2" id="KW-1003">Cell membrane</keyword>
<accession>A0A852RJV3</accession>
<evidence type="ECO:0000256" key="5">
    <source>
        <dbReference type="ARBA" id="ARBA00023136"/>
    </source>
</evidence>
<dbReference type="Proteomes" id="UP000582231">
    <property type="component" value="Unassembled WGS sequence"/>
</dbReference>
<dbReference type="GO" id="GO:0005886">
    <property type="term" value="C:plasma membrane"/>
    <property type="evidence" value="ECO:0007669"/>
    <property type="project" value="UniProtKB-SubCell"/>
</dbReference>
<evidence type="ECO:0000256" key="3">
    <source>
        <dbReference type="ARBA" id="ARBA00022692"/>
    </source>
</evidence>
<sequence>MSATKNRRFLLVGLFVALLVAGVGSYYASSHPDGLEYVAHQTGFIDSAKQPVDTGSPFADYETSGVDDPRLSGGIAGVAGVGLTLLIGGGLFWVLRRRTPAEQQD</sequence>
<dbReference type="AlphaFoldDB" id="A0A852RJV3"/>
<reference evidence="8 9" key="1">
    <citation type="submission" date="2020-07" db="EMBL/GenBank/DDBJ databases">
        <title>Sequencing the genomes of 1000 actinobacteria strains.</title>
        <authorList>
            <person name="Klenk H.-P."/>
        </authorList>
    </citation>
    <scope>NUCLEOTIDE SEQUENCE [LARGE SCALE GENOMIC DNA]</scope>
    <source>
        <strain evidence="8 9">DSM 19082</strain>
    </source>
</reference>
<dbReference type="EMBL" id="JACCBF010000001">
    <property type="protein sequence ID" value="NYD30889.1"/>
    <property type="molecule type" value="Genomic_DNA"/>
</dbReference>
<comment type="subcellular location">
    <subcellularLocation>
        <location evidence="1">Cell membrane</location>
    </subcellularLocation>
</comment>